<keyword evidence="12" id="KW-1185">Reference proteome</keyword>
<keyword evidence="9" id="KW-0732">Signal</keyword>
<evidence type="ECO:0000256" key="7">
    <source>
        <dbReference type="PROSITE-ProRule" id="PRU00339"/>
    </source>
</evidence>
<feature type="repeat" description="TPR" evidence="7">
    <location>
        <begin position="274"/>
        <end position="307"/>
    </location>
</feature>
<dbReference type="InterPro" id="IPR019734">
    <property type="entry name" value="TPR_rpt"/>
</dbReference>
<dbReference type="InterPro" id="IPR011990">
    <property type="entry name" value="TPR-like_helical_dom_sf"/>
</dbReference>
<dbReference type="PANTHER" id="PTHR22726">
    <property type="entry name" value="METALLOENDOPEPTIDASE OMA1"/>
    <property type="match status" value="1"/>
</dbReference>
<evidence type="ECO:0000313" key="12">
    <source>
        <dbReference type="Proteomes" id="UP000818603"/>
    </source>
</evidence>
<comment type="cofactor">
    <cofactor evidence="1">
        <name>Zn(2+)</name>
        <dbReference type="ChEBI" id="CHEBI:29105"/>
    </cofactor>
</comment>
<dbReference type="CDD" id="cd07324">
    <property type="entry name" value="M48C_Oma1-like"/>
    <property type="match status" value="1"/>
</dbReference>
<keyword evidence="7" id="KW-0802">TPR repeat</keyword>
<gene>
    <name evidence="11" type="ORF">FF098_007835</name>
</gene>
<dbReference type="Gene3D" id="1.25.40.10">
    <property type="entry name" value="Tetratricopeptide repeat domain"/>
    <property type="match status" value="1"/>
</dbReference>
<reference evidence="11 12" key="1">
    <citation type="submission" date="2020-02" db="EMBL/GenBank/DDBJ databases">
        <title>Genome sequence of Parvularcula flava strain NH6-79.</title>
        <authorList>
            <person name="Abdul Karim M.H."/>
            <person name="Lam M.Q."/>
            <person name="Chen S.J."/>
            <person name="Yahya A."/>
            <person name="Shahir S."/>
            <person name="Shamsir M.S."/>
            <person name="Chong C.S."/>
        </authorList>
    </citation>
    <scope>NUCLEOTIDE SEQUENCE [LARGE SCALE GENOMIC DNA]</scope>
    <source>
        <strain evidence="11 12">NH6-79</strain>
    </source>
</reference>
<dbReference type="PANTHER" id="PTHR22726:SF1">
    <property type="entry name" value="METALLOENDOPEPTIDASE OMA1, MITOCHONDRIAL"/>
    <property type="match status" value="1"/>
</dbReference>
<evidence type="ECO:0000259" key="10">
    <source>
        <dbReference type="Pfam" id="PF01435"/>
    </source>
</evidence>
<dbReference type="RefSeq" id="WP_155139050.1">
    <property type="nucleotide sequence ID" value="NZ_BMGZ01000001.1"/>
</dbReference>
<dbReference type="InterPro" id="IPR051156">
    <property type="entry name" value="Mito/Outer_Membr_Metalloprot"/>
</dbReference>
<keyword evidence="2" id="KW-0645">Protease</keyword>
<sequence>MIASRLAKLLKITAAAGMAQLMLMASAHAQSALRDAEIEQFLSDYSLPLFEAAGLPAEQIEIHIIGSPDLNAAAGNLHMFVFTGLITEADVPNQIEGVIAHEAGHIAGGHSQRTQEAIQSATRPMMMSLVLGTVAILAGAPDAGMGLIGLGQQVGTSNFLRYSRGQESSADQAGLAYLEATGTSGKGLIDFFRKLRNQQLISSYYDRAQYYSTHPMANDRMSILERKVKESPYYEVEDTEEEIQRLRMIQAKINGFMLDPQATMRKYPLSDQSRPARYARAVAYYRDAQLDKALTEIDRLLEEEPENPFFFELKGQMLFEHGRISESIEPHRKSTELAPQYALLKINLARALVATENRELNGQAIDILKLALNMEKDNYFGWTELARAYSNQGDDTMASLATAEAYFHVGAPHLAHRFATRALDKLPEQTVEWRQASDIVNATRDDALRYQRNNPDSNRPGRFSISGDTSLPAYRR</sequence>
<keyword evidence="3" id="KW-0479">Metal-binding</keyword>
<evidence type="ECO:0000256" key="5">
    <source>
        <dbReference type="ARBA" id="ARBA00022833"/>
    </source>
</evidence>
<comment type="caution">
    <text evidence="11">The sequence shown here is derived from an EMBL/GenBank/DDBJ whole genome shotgun (WGS) entry which is preliminary data.</text>
</comment>
<dbReference type="Gene3D" id="3.30.2010.10">
    <property type="entry name" value="Metalloproteases ('zincins'), catalytic domain"/>
    <property type="match status" value="1"/>
</dbReference>
<name>A0ABX0HN98_9PROT</name>
<dbReference type="Pfam" id="PF01435">
    <property type="entry name" value="Peptidase_M48"/>
    <property type="match status" value="1"/>
</dbReference>
<dbReference type="SUPFAM" id="SSF48452">
    <property type="entry name" value="TPR-like"/>
    <property type="match status" value="1"/>
</dbReference>
<proteinExistence type="predicted"/>
<organism evidence="11 12">
    <name type="scientific">Aquisalinus luteolus</name>
    <dbReference type="NCBI Taxonomy" id="1566827"/>
    <lineage>
        <taxon>Bacteria</taxon>
        <taxon>Pseudomonadati</taxon>
        <taxon>Pseudomonadota</taxon>
        <taxon>Alphaproteobacteria</taxon>
        <taxon>Parvularculales</taxon>
        <taxon>Parvularculaceae</taxon>
        <taxon>Aquisalinus</taxon>
    </lineage>
</organism>
<dbReference type="PROSITE" id="PS50005">
    <property type="entry name" value="TPR"/>
    <property type="match status" value="1"/>
</dbReference>
<evidence type="ECO:0000256" key="4">
    <source>
        <dbReference type="ARBA" id="ARBA00022801"/>
    </source>
</evidence>
<evidence type="ECO:0000256" key="6">
    <source>
        <dbReference type="ARBA" id="ARBA00023049"/>
    </source>
</evidence>
<dbReference type="EMBL" id="VCJR02000001">
    <property type="protein sequence ID" value="NHK27808.1"/>
    <property type="molecule type" value="Genomic_DNA"/>
</dbReference>
<evidence type="ECO:0000256" key="9">
    <source>
        <dbReference type="SAM" id="SignalP"/>
    </source>
</evidence>
<feature type="domain" description="Peptidase M48" evidence="10">
    <location>
        <begin position="39"/>
        <end position="226"/>
    </location>
</feature>
<keyword evidence="6" id="KW-0482">Metalloprotease</keyword>
<feature type="signal peptide" evidence="9">
    <location>
        <begin position="1"/>
        <end position="29"/>
    </location>
</feature>
<accession>A0ABX0HN98</accession>
<feature type="chain" id="PRO_5046049715" evidence="9">
    <location>
        <begin position="30"/>
        <end position="476"/>
    </location>
</feature>
<evidence type="ECO:0000313" key="11">
    <source>
        <dbReference type="EMBL" id="NHK27808.1"/>
    </source>
</evidence>
<protein>
    <submittedName>
        <fullName evidence="11">M48 family metallopeptidase</fullName>
    </submittedName>
</protein>
<dbReference type="InterPro" id="IPR001915">
    <property type="entry name" value="Peptidase_M48"/>
</dbReference>
<evidence type="ECO:0000256" key="8">
    <source>
        <dbReference type="SAM" id="MobiDB-lite"/>
    </source>
</evidence>
<evidence type="ECO:0000256" key="1">
    <source>
        <dbReference type="ARBA" id="ARBA00001947"/>
    </source>
</evidence>
<feature type="region of interest" description="Disordered" evidence="8">
    <location>
        <begin position="450"/>
        <end position="476"/>
    </location>
</feature>
<dbReference type="Proteomes" id="UP000818603">
    <property type="component" value="Unassembled WGS sequence"/>
</dbReference>
<evidence type="ECO:0000256" key="3">
    <source>
        <dbReference type="ARBA" id="ARBA00022723"/>
    </source>
</evidence>
<keyword evidence="4" id="KW-0378">Hydrolase</keyword>
<evidence type="ECO:0000256" key="2">
    <source>
        <dbReference type="ARBA" id="ARBA00022670"/>
    </source>
</evidence>
<keyword evidence="5" id="KW-0862">Zinc</keyword>